<dbReference type="AlphaFoldDB" id="A0A3Q9L062"/>
<dbReference type="EMBL" id="CP029078">
    <property type="protein sequence ID" value="QCN85188.1"/>
    <property type="molecule type" value="Genomic_DNA"/>
</dbReference>
<dbReference type="Proteomes" id="UP000271291">
    <property type="component" value="Chromosome"/>
</dbReference>
<accession>A0A3Q9L062</accession>
<reference evidence="2 4" key="2">
    <citation type="submission" date="2018-12" db="EMBL/GenBank/DDBJ databases">
        <title>Streptomyces griseoviridis F1-27 complete genome.</title>
        <authorList>
            <person name="Mariita R.M."/>
            <person name="Sello J.K."/>
        </authorList>
    </citation>
    <scope>NUCLEOTIDE SEQUENCE [LARGE SCALE GENOMIC DNA]</scope>
    <source>
        <strain evidence="2 4">F1-27</strain>
    </source>
</reference>
<organism evidence="2 4">
    <name type="scientific">Streptomyces griseoviridis</name>
    <dbReference type="NCBI Taxonomy" id="45398"/>
    <lineage>
        <taxon>Bacteria</taxon>
        <taxon>Bacillati</taxon>
        <taxon>Actinomycetota</taxon>
        <taxon>Actinomycetes</taxon>
        <taxon>Kitasatosporales</taxon>
        <taxon>Streptomycetaceae</taxon>
        <taxon>Streptomyces</taxon>
    </lineage>
</organism>
<keyword evidence="5" id="KW-1185">Reference proteome</keyword>
<evidence type="ECO:0000256" key="1">
    <source>
        <dbReference type="SAM" id="MobiDB-lite"/>
    </source>
</evidence>
<sequence>MPVHGAPTGRCRAYPRENAHFFESFQTAGTLGDPPLGWSRSASATEYGAAHPSAQSSLPAP</sequence>
<dbReference type="Proteomes" id="UP000501753">
    <property type="component" value="Chromosome"/>
</dbReference>
<proteinExistence type="predicted"/>
<evidence type="ECO:0000313" key="5">
    <source>
        <dbReference type="Proteomes" id="UP000501753"/>
    </source>
</evidence>
<dbReference type="KEGG" id="sgd:ELQ87_29840"/>
<reference evidence="3 5" key="1">
    <citation type="submission" date="2018-04" db="EMBL/GenBank/DDBJ databases">
        <title>Complete genome sequences of Streptomyces griseoviridis K61 and characterization of antagonistic properties of biological control agents.</title>
        <authorList>
            <person name="Mariita R.M."/>
            <person name="Sello J.K."/>
        </authorList>
    </citation>
    <scope>NUCLEOTIDE SEQUENCE [LARGE SCALE GENOMIC DNA]</scope>
    <source>
        <strain evidence="3 5">K61</strain>
    </source>
</reference>
<gene>
    <name evidence="3" type="ORF">DDJ31_09425</name>
    <name evidence="2" type="ORF">ELQ87_29840</name>
</gene>
<dbReference type="OrthoDB" id="4246081at2"/>
<name>A0A3Q9L062_STRGD</name>
<protein>
    <submittedName>
        <fullName evidence="2">Uncharacterized protein</fullName>
    </submittedName>
</protein>
<evidence type="ECO:0000313" key="3">
    <source>
        <dbReference type="EMBL" id="QCN85188.1"/>
    </source>
</evidence>
<evidence type="ECO:0000313" key="4">
    <source>
        <dbReference type="Proteomes" id="UP000271291"/>
    </source>
</evidence>
<evidence type="ECO:0000313" key="2">
    <source>
        <dbReference type="EMBL" id="AZS90130.1"/>
    </source>
</evidence>
<feature type="region of interest" description="Disordered" evidence="1">
    <location>
        <begin position="32"/>
        <end position="61"/>
    </location>
</feature>
<dbReference type="EMBL" id="CP034687">
    <property type="protein sequence ID" value="AZS90130.1"/>
    <property type="molecule type" value="Genomic_DNA"/>
</dbReference>